<keyword evidence="6 7" id="KW-0472">Membrane</keyword>
<evidence type="ECO:0000313" key="9">
    <source>
        <dbReference type="Proteomes" id="UP000295717"/>
    </source>
</evidence>
<dbReference type="GO" id="GO:0005886">
    <property type="term" value="C:plasma membrane"/>
    <property type="evidence" value="ECO:0007669"/>
    <property type="project" value="UniProtKB-SubCell"/>
</dbReference>
<name>A0A4R3NB69_9GAMM</name>
<evidence type="ECO:0000256" key="2">
    <source>
        <dbReference type="ARBA" id="ARBA00005262"/>
    </source>
</evidence>
<dbReference type="Pfam" id="PF02417">
    <property type="entry name" value="Chromate_transp"/>
    <property type="match status" value="1"/>
</dbReference>
<feature type="transmembrane region" description="Helical" evidence="7">
    <location>
        <begin position="165"/>
        <end position="180"/>
    </location>
</feature>
<sequence>MKDLVSLLNVFTLLSLMAVGGGTAVIPEMQHETVTVHHWVTDTQFAAIYSLGQLAPGPNMTMVGIIGYHAAGVAGFLLVLFAFYFPASLLTYGVSYIWDRYRENPWREAVQRGLAPITIGLMLAGVYAVGKTASFNLDRPLWFNGVTLGFGLAIVLLLFWKRINPALLILTCGVLGWFILR</sequence>
<comment type="subcellular location">
    <subcellularLocation>
        <location evidence="1">Cell membrane</location>
        <topology evidence="1">Multi-pass membrane protein</topology>
    </subcellularLocation>
</comment>
<feature type="transmembrane region" description="Helical" evidence="7">
    <location>
        <begin position="66"/>
        <end position="92"/>
    </location>
</feature>
<organism evidence="8 9">
    <name type="scientific">Thiobaca trueperi</name>
    <dbReference type="NCBI Taxonomy" id="127458"/>
    <lineage>
        <taxon>Bacteria</taxon>
        <taxon>Pseudomonadati</taxon>
        <taxon>Pseudomonadota</taxon>
        <taxon>Gammaproteobacteria</taxon>
        <taxon>Chromatiales</taxon>
        <taxon>Chromatiaceae</taxon>
        <taxon>Thiobaca</taxon>
    </lineage>
</organism>
<keyword evidence="3" id="KW-1003">Cell membrane</keyword>
<keyword evidence="4 7" id="KW-0812">Transmembrane</keyword>
<evidence type="ECO:0000256" key="7">
    <source>
        <dbReference type="SAM" id="Phobius"/>
    </source>
</evidence>
<dbReference type="OrthoDB" id="556585at2"/>
<accession>A0A4R3NB69</accession>
<keyword evidence="9" id="KW-1185">Reference proteome</keyword>
<dbReference type="AlphaFoldDB" id="A0A4R3NB69"/>
<protein>
    <submittedName>
        <fullName evidence="8">Chromate transporter</fullName>
    </submittedName>
</protein>
<proteinExistence type="inferred from homology"/>
<dbReference type="InterPro" id="IPR052518">
    <property type="entry name" value="CHR_Transporter"/>
</dbReference>
<gene>
    <name evidence="8" type="ORF">EDC35_101611</name>
</gene>
<dbReference type="RefSeq" id="WP_132975565.1">
    <property type="nucleotide sequence ID" value="NZ_SMAO01000001.1"/>
</dbReference>
<dbReference type="InterPro" id="IPR003370">
    <property type="entry name" value="Chromate_transpt"/>
</dbReference>
<evidence type="ECO:0000256" key="5">
    <source>
        <dbReference type="ARBA" id="ARBA00022989"/>
    </source>
</evidence>
<dbReference type="Proteomes" id="UP000295717">
    <property type="component" value="Unassembled WGS sequence"/>
</dbReference>
<evidence type="ECO:0000256" key="3">
    <source>
        <dbReference type="ARBA" id="ARBA00022475"/>
    </source>
</evidence>
<evidence type="ECO:0000256" key="4">
    <source>
        <dbReference type="ARBA" id="ARBA00022692"/>
    </source>
</evidence>
<comment type="caution">
    <text evidence="8">The sequence shown here is derived from an EMBL/GenBank/DDBJ whole genome shotgun (WGS) entry which is preliminary data.</text>
</comment>
<dbReference type="EMBL" id="SMAO01000001">
    <property type="protein sequence ID" value="TCT24289.1"/>
    <property type="molecule type" value="Genomic_DNA"/>
</dbReference>
<evidence type="ECO:0000256" key="6">
    <source>
        <dbReference type="ARBA" id="ARBA00023136"/>
    </source>
</evidence>
<keyword evidence="5 7" id="KW-1133">Transmembrane helix</keyword>
<dbReference type="GO" id="GO:0015109">
    <property type="term" value="F:chromate transmembrane transporter activity"/>
    <property type="evidence" value="ECO:0007669"/>
    <property type="project" value="InterPro"/>
</dbReference>
<dbReference type="PANTHER" id="PTHR43663:SF1">
    <property type="entry name" value="CHROMATE TRANSPORTER"/>
    <property type="match status" value="1"/>
</dbReference>
<evidence type="ECO:0000313" key="8">
    <source>
        <dbReference type="EMBL" id="TCT24289.1"/>
    </source>
</evidence>
<evidence type="ECO:0000256" key="1">
    <source>
        <dbReference type="ARBA" id="ARBA00004651"/>
    </source>
</evidence>
<comment type="similarity">
    <text evidence="2">Belongs to the chromate ion transporter (CHR) (TC 2.A.51) family.</text>
</comment>
<feature type="transmembrane region" description="Helical" evidence="7">
    <location>
        <begin position="113"/>
        <end position="129"/>
    </location>
</feature>
<feature type="transmembrane region" description="Helical" evidence="7">
    <location>
        <begin position="141"/>
        <end position="160"/>
    </location>
</feature>
<reference evidence="8 9" key="1">
    <citation type="submission" date="2019-03" db="EMBL/GenBank/DDBJ databases">
        <title>Genomic Encyclopedia of Type Strains, Phase IV (KMG-IV): sequencing the most valuable type-strain genomes for metagenomic binning, comparative biology and taxonomic classification.</title>
        <authorList>
            <person name="Goeker M."/>
        </authorList>
    </citation>
    <scope>NUCLEOTIDE SEQUENCE [LARGE SCALE GENOMIC DNA]</scope>
    <source>
        <strain evidence="8 9">DSM 13587</strain>
    </source>
</reference>
<dbReference type="PANTHER" id="PTHR43663">
    <property type="entry name" value="CHROMATE TRANSPORT PROTEIN-RELATED"/>
    <property type="match status" value="1"/>
</dbReference>